<sequence>MLMNKRDLIEVQVVASGPMKAPSSESRITEVQKLSHRRYIYPLGTGADGEMIAGDRVAVTVMWLFSIAAVLFIGIRGEFPPADPLPHIWFLVVGLATTCIAGPLWWRTMIKRHALWLPEQRI</sequence>
<name>A0A2T4UVV3_9MICO</name>
<organism evidence="2 3">
    <name type="scientific">Rathayibacter caricis DSM 15933</name>
    <dbReference type="NCBI Taxonomy" id="1328867"/>
    <lineage>
        <taxon>Bacteria</taxon>
        <taxon>Bacillati</taxon>
        <taxon>Actinomycetota</taxon>
        <taxon>Actinomycetes</taxon>
        <taxon>Micrococcales</taxon>
        <taxon>Microbacteriaceae</taxon>
        <taxon>Rathayibacter</taxon>
    </lineage>
</organism>
<dbReference type="EMBL" id="PZPL01000001">
    <property type="protein sequence ID" value="PTL73633.1"/>
    <property type="molecule type" value="Genomic_DNA"/>
</dbReference>
<keyword evidence="3" id="KW-1185">Reference proteome</keyword>
<reference evidence="2 3" key="1">
    <citation type="submission" date="2018-03" db="EMBL/GenBank/DDBJ databases">
        <title>Bacteriophage NCPPB3778 and a type I-E CRISPR drive the evolution of the US Biological Select Agent, Rathayibacter toxicus.</title>
        <authorList>
            <person name="Davis E.W.II."/>
            <person name="Tabima J.F."/>
            <person name="Weisberg A.J."/>
            <person name="Dantas Lopes L."/>
            <person name="Wiseman M.S."/>
            <person name="Wiseman M.S."/>
            <person name="Pupko T."/>
            <person name="Belcher M.S."/>
            <person name="Sechler A.J."/>
            <person name="Tancos M.A."/>
            <person name="Schroeder B.K."/>
            <person name="Murray T.D."/>
            <person name="Luster D.G."/>
            <person name="Schneider W.L."/>
            <person name="Rogers E."/>
            <person name="Andreote F.D."/>
            <person name="Grunwald N.J."/>
            <person name="Putnam M.L."/>
            <person name="Chang J.H."/>
        </authorList>
    </citation>
    <scope>NUCLEOTIDE SEQUENCE [LARGE SCALE GENOMIC DNA]</scope>
    <source>
        <strain evidence="2 3">DSM 15933</strain>
    </source>
</reference>
<proteinExistence type="predicted"/>
<comment type="caution">
    <text evidence="2">The sequence shown here is derived from an EMBL/GenBank/DDBJ whole genome shotgun (WGS) entry which is preliminary data.</text>
</comment>
<evidence type="ECO:0000313" key="2">
    <source>
        <dbReference type="EMBL" id="PTL73633.1"/>
    </source>
</evidence>
<protein>
    <submittedName>
        <fullName evidence="2">Uncharacterized protein</fullName>
    </submittedName>
</protein>
<evidence type="ECO:0000256" key="1">
    <source>
        <dbReference type="SAM" id="Phobius"/>
    </source>
</evidence>
<feature type="transmembrane region" description="Helical" evidence="1">
    <location>
        <begin position="87"/>
        <end position="106"/>
    </location>
</feature>
<keyword evidence="1" id="KW-1133">Transmembrane helix</keyword>
<keyword evidence="1" id="KW-0812">Transmembrane</keyword>
<dbReference type="AlphaFoldDB" id="A0A2T4UVV3"/>
<feature type="transmembrane region" description="Helical" evidence="1">
    <location>
        <begin position="57"/>
        <end position="75"/>
    </location>
</feature>
<keyword evidence="1" id="KW-0472">Membrane</keyword>
<dbReference type="Proteomes" id="UP000241085">
    <property type="component" value="Unassembled WGS sequence"/>
</dbReference>
<evidence type="ECO:0000313" key="3">
    <source>
        <dbReference type="Proteomes" id="UP000241085"/>
    </source>
</evidence>
<gene>
    <name evidence="2" type="ORF">C1I63_12815</name>
</gene>
<accession>A0A2T4UVV3</accession>